<dbReference type="Gene3D" id="3.20.20.70">
    <property type="entry name" value="Aldolase class I"/>
    <property type="match status" value="1"/>
</dbReference>
<evidence type="ECO:0000256" key="3">
    <source>
        <dbReference type="ARBA" id="ARBA00022643"/>
    </source>
</evidence>
<keyword evidence="8" id="KW-1185">Reference proteome</keyword>
<organism evidence="7 8">
    <name type="scientific">Fodinicurvata halophila</name>
    <dbReference type="NCBI Taxonomy" id="1419723"/>
    <lineage>
        <taxon>Bacteria</taxon>
        <taxon>Pseudomonadati</taxon>
        <taxon>Pseudomonadota</taxon>
        <taxon>Alphaproteobacteria</taxon>
        <taxon>Rhodospirillales</taxon>
        <taxon>Rhodovibrionaceae</taxon>
        <taxon>Fodinicurvata</taxon>
    </lineage>
</organism>
<evidence type="ECO:0000256" key="2">
    <source>
        <dbReference type="ARBA" id="ARBA00022630"/>
    </source>
</evidence>
<dbReference type="Proteomes" id="UP001595799">
    <property type="component" value="Unassembled WGS sequence"/>
</dbReference>
<evidence type="ECO:0000313" key="8">
    <source>
        <dbReference type="Proteomes" id="UP001595799"/>
    </source>
</evidence>
<proteinExistence type="predicted"/>
<keyword evidence="3" id="KW-0288">FMN</keyword>
<sequence length="386" mass="42592">MAATRPLLFTPLEIRGVTLRNRIAVSPMAMYCAENGYPIPFHLVHYGKFGMGGAGLVFVEETAVTRTGRITNGCLGLWEDAQTEAIAPIAEFLKSQGSVPAIQIAHGGRKASTQRAWEGNGPLTSENLANGDESWQPLAPSATPFAENWAMPRALDRRDMDEIRDAFVATTQRALKAGFQVIEIHMAHGYLLQSFLSPLANKRTDEYGGSLENRLRFPLEVAKAVRASLPDDVPLFTRISSVDWIEGGWELEDSVALAKALKSAGVDLVDCSSGGNLVKGATNSNLTRSPGYQAPFARRIREEAKLMSQAVGLIRTPKMAEELLQDEFSDIIALGRQMLYDPFWPRHAAEEFGLTGAFEDWPTPYAWWLEKWAKGLRSMGEQPEIR</sequence>
<dbReference type="PANTHER" id="PTHR43303">
    <property type="entry name" value="NADPH DEHYDROGENASE C23G7.10C-RELATED"/>
    <property type="match status" value="1"/>
</dbReference>
<evidence type="ECO:0000313" key="7">
    <source>
        <dbReference type="EMBL" id="MFC4353425.1"/>
    </source>
</evidence>
<dbReference type="EMBL" id="JBHSCW010000016">
    <property type="protein sequence ID" value="MFC4353425.1"/>
    <property type="molecule type" value="Genomic_DNA"/>
</dbReference>
<protein>
    <submittedName>
        <fullName evidence="7">NADH:flavin oxidoreductase/NADH oxidase</fullName>
    </submittedName>
</protein>
<keyword evidence="2" id="KW-0285">Flavoprotein</keyword>
<comment type="caution">
    <text evidence="7">The sequence shown here is derived from an EMBL/GenBank/DDBJ whole genome shotgun (WGS) entry which is preliminary data.</text>
</comment>
<gene>
    <name evidence="7" type="ORF">ACFOW6_17925</name>
</gene>
<dbReference type="InterPro" id="IPR013785">
    <property type="entry name" value="Aldolase_TIM"/>
</dbReference>
<dbReference type="RefSeq" id="WP_382423801.1">
    <property type="nucleotide sequence ID" value="NZ_JBHSCW010000016.1"/>
</dbReference>
<reference evidence="8" key="1">
    <citation type="journal article" date="2019" name="Int. J. Syst. Evol. Microbiol.">
        <title>The Global Catalogue of Microorganisms (GCM) 10K type strain sequencing project: providing services to taxonomists for standard genome sequencing and annotation.</title>
        <authorList>
            <consortium name="The Broad Institute Genomics Platform"/>
            <consortium name="The Broad Institute Genome Sequencing Center for Infectious Disease"/>
            <person name="Wu L."/>
            <person name="Ma J."/>
        </authorList>
    </citation>
    <scope>NUCLEOTIDE SEQUENCE [LARGE SCALE GENOMIC DNA]</scope>
    <source>
        <strain evidence="8">CECT 8472</strain>
    </source>
</reference>
<dbReference type="InterPro" id="IPR044152">
    <property type="entry name" value="YqjM-like"/>
</dbReference>
<keyword evidence="5" id="KW-0560">Oxidoreductase</keyword>
<dbReference type="Pfam" id="PF00724">
    <property type="entry name" value="Oxidored_FMN"/>
    <property type="match status" value="1"/>
</dbReference>
<dbReference type="CDD" id="cd02932">
    <property type="entry name" value="OYE_YqiM_FMN"/>
    <property type="match status" value="1"/>
</dbReference>
<dbReference type="InterPro" id="IPR001155">
    <property type="entry name" value="OxRdtase_FMN_N"/>
</dbReference>
<evidence type="ECO:0000256" key="1">
    <source>
        <dbReference type="ARBA" id="ARBA00001917"/>
    </source>
</evidence>
<evidence type="ECO:0000256" key="4">
    <source>
        <dbReference type="ARBA" id="ARBA00022857"/>
    </source>
</evidence>
<name>A0ABV8USC7_9PROT</name>
<dbReference type="PANTHER" id="PTHR43303:SF4">
    <property type="entry name" value="NADPH DEHYDROGENASE C23G7.10C-RELATED"/>
    <property type="match status" value="1"/>
</dbReference>
<accession>A0ABV8USC7</accession>
<feature type="domain" description="NADH:flavin oxidoreductase/NADH oxidase N-terminal" evidence="6">
    <location>
        <begin position="8"/>
        <end position="351"/>
    </location>
</feature>
<comment type="cofactor">
    <cofactor evidence="1">
        <name>FMN</name>
        <dbReference type="ChEBI" id="CHEBI:58210"/>
    </cofactor>
</comment>
<evidence type="ECO:0000256" key="5">
    <source>
        <dbReference type="ARBA" id="ARBA00023002"/>
    </source>
</evidence>
<dbReference type="SUPFAM" id="SSF51395">
    <property type="entry name" value="FMN-linked oxidoreductases"/>
    <property type="match status" value="1"/>
</dbReference>
<keyword evidence="4" id="KW-0521">NADP</keyword>
<evidence type="ECO:0000259" key="6">
    <source>
        <dbReference type="Pfam" id="PF00724"/>
    </source>
</evidence>